<keyword evidence="3" id="KW-0175">Coiled coil</keyword>
<reference evidence="6" key="1">
    <citation type="submission" date="2024-03" db="EMBL/GenBank/DDBJ databases">
        <authorList>
            <consortium name="ELIXIR-Norway"/>
            <consortium name="Elixir Norway"/>
        </authorList>
    </citation>
    <scope>NUCLEOTIDE SEQUENCE</scope>
</reference>
<dbReference type="PANTHER" id="PTHR44329">
    <property type="entry name" value="SERINE/THREONINE-PROTEIN KINASE TNNI3K-RELATED"/>
    <property type="match status" value="1"/>
</dbReference>
<sequence>MAETLNSNILEIEEDPTVTGEVTSFKSTTQSSRSEVAPPRPLSCYGSAPEEFWSEHSSKDVQDESCDLVETLSWDDIFLEVRLLDPNDIWLCEKIGEGGQADVFFADCEKFSTPVVVKRLKYKLKRGQEDLERLQKRMDKVMKTSRRNSSAVCKVMGVGMDFVGNAFIAMERMGGDLRNLIDRLRCVGDGRMPHVDGQMPFDYSDTIKMMIDISRGMQDLHRCGLIHKDLKAANIFVTPLPLDSHLGEVLIESVELEQDLESFYFYVRIGDYESSDDVDGTRFWRPPEVLQSIQDGTEPVKWLPAGDVYSFGMLCYELLTGRIPFAEQLMTAYDVVLSGQRPELPPHVNPKMTELLHSCWQMEPEKRPGWTQIIESLSVELESHPLGQGPRFYRRMKVGIPKAENQTTAVASSTSSSASPVSIGLSQMGGRDCISALRELEHSDGLDIPNGEAGLKALMPREVARAVEDIAAVEVNITSRYRAAIAALCAAVETWVPRTRGAAEPWKAIHECFTFDYDADYGISLDRLWDKIRDVLDAWREESPVEFQAWKEAVEEACRQNTVYHETEKDIEWILEHQENQPVKVGSLWEAEMNSQLRILFNFLLRRAKFKFQEVDSSRAV</sequence>
<keyword evidence="1" id="KW-0547">Nucleotide-binding</keyword>
<dbReference type="Gene3D" id="3.30.200.20">
    <property type="entry name" value="Phosphorylase Kinase, domain 1"/>
    <property type="match status" value="1"/>
</dbReference>
<dbReference type="InterPro" id="IPR008271">
    <property type="entry name" value="Ser/Thr_kinase_AS"/>
</dbReference>
<dbReference type="Proteomes" id="UP001497522">
    <property type="component" value="Chromosome 5"/>
</dbReference>
<organism evidence="6 7">
    <name type="scientific">Sphagnum jensenii</name>
    <dbReference type="NCBI Taxonomy" id="128206"/>
    <lineage>
        <taxon>Eukaryota</taxon>
        <taxon>Viridiplantae</taxon>
        <taxon>Streptophyta</taxon>
        <taxon>Embryophyta</taxon>
        <taxon>Bryophyta</taxon>
        <taxon>Sphagnophytina</taxon>
        <taxon>Sphagnopsida</taxon>
        <taxon>Sphagnales</taxon>
        <taxon>Sphagnaceae</taxon>
        <taxon>Sphagnum</taxon>
    </lineage>
</organism>
<evidence type="ECO:0000256" key="1">
    <source>
        <dbReference type="ARBA" id="ARBA00022741"/>
    </source>
</evidence>
<gene>
    <name evidence="6" type="ORF">CSSPJE1EN2_LOCUS19311</name>
</gene>
<proteinExistence type="predicted"/>
<dbReference type="Pfam" id="PF07714">
    <property type="entry name" value="PK_Tyr_Ser-Thr"/>
    <property type="match status" value="1"/>
</dbReference>
<dbReference type="PROSITE" id="PS50011">
    <property type="entry name" value="PROTEIN_KINASE_DOM"/>
    <property type="match status" value="1"/>
</dbReference>
<name>A0ABP1BN96_9BRYO</name>
<feature type="coiled-coil region" evidence="3">
    <location>
        <begin position="117"/>
        <end position="144"/>
    </location>
</feature>
<evidence type="ECO:0000256" key="3">
    <source>
        <dbReference type="SAM" id="Coils"/>
    </source>
</evidence>
<protein>
    <recommendedName>
        <fullName evidence="5">Protein kinase domain-containing protein</fullName>
    </recommendedName>
</protein>
<evidence type="ECO:0000313" key="6">
    <source>
        <dbReference type="EMBL" id="CAK9877269.1"/>
    </source>
</evidence>
<dbReference type="InterPro" id="IPR001245">
    <property type="entry name" value="Ser-Thr/Tyr_kinase_cat_dom"/>
</dbReference>
<keyword evidence="2" id="KW-0067">ATP-binding</keyword>
<dbReference type="PANTHER" id="PTHR44329:SF298">
    <property type="entry name" value="MIXED LINEAGE KINASE DOMAIN-LIKE PROTEIN"/>
    <property type="match status" value="1"/>
</dbReference>
<accession>A0ABP1BN96</accession>
<evidence type="ECO:0000256" key="2">
    <source>
        <dbReference type="ARBA" id="ARBA00022840"/>
    </source>
</evidence>
<evidence type="ECO:0000256" key="4">
    <source>
        <dbReference type="SAM" id="MobiDB-lite"/>
    </source>
</evidence>
<dbReference type="InterPro" id="IPR051681">
    <property type="entry name" value="Ser/Thr_Kinases-Pseudokinases"/>
</dbReference>
<evidence type="ECO:0000313" key="7">
    <source>
        <dbReference type="Proteomes" id="UP001497522"/>
    </source>
</evidence>
<dbReference type="InterPro" id="IPR011009">
    <property type="entry name" value="Kinase-like_dom_sf"/>
</dbReference>
<keyword evidence="7" id="KW-1185">Reference proteome</keyword>
<evidence type="ECO:0000259" key="5">
    <source>
        <dbReference type="PROSITE" id="PS50011"/>
    </source>
</evidence>
<feature type="compositionally biased region" description="Polar residues" evidence="4">
    <location>
        <begin position="20"/>
        <end position="34"/>
    </location>
</feature>
<dbReference type="Gene3D" id="1.10.510.10">
    <property type="entry name" value="Transferase(Phosphotransferase) domain 1"/>
    <property type="match status" value="1"/>
</dbReference>
<dbReference type="PROSITE" id="PS00108">
    <property type="entry name" value="PROTEIN_KINASE_ST"/>
    <property type="match status" value="1"/>
</dbReference>
<dbReference type="SMART" id="SM00220">
    <property type="entry name" value="S_TKc"/>
    <property type="match status" value="1"/>
</dbReference>
<dbReference type="SUPFAM" id="SSF56112">
    <property type="entry name" value="Protein kinase-like (PK-like)"/>
    <property type="match status" value="1"/>
</dbReference>
<dbReference type="EMBL" id="OZ023706">
    <property type="protein sequence ID" value="CAK9877269.1"/>
    <property type="molecule type" value="Genomic_DNA"/>
</dbReference>
<feature type="domain" description="Protein kinase" evidence="5">
    <location>
        <begin position="89"/>
        <end position="387"/>
    </location>
</feature>
<feature type="region of interest" description="Disordered" evidence="4">
    <location>
        <begin position="1"/>
        <end position="41"/>
    </location>
</feature>
<dbReference type="InterPro" id="IPR000719">
    <property type="entry name" value="Prot_kinase_dom"/>
</dbReference>